<dbReference type="OrthoDB" id="1731983at2759"/>
<dbReference type="Gene3D" id="3.40.50.720">
    <property type="entry name" value="NAD(P)-binding Rossmann-like Domain"/>
    <property type="match status" value="2"/>
</dbReference>
<reference evidence="3" key="1">
    <citation type="submission" date="2016-06" db="EMBL/GenBank/DDBJ databases">
        <title>Parallel loss of symbiosis genes in relatives of nitrogen-fixing non-legume Parasponia.</title>
        <authorList>
            <person name="Van Velzen R."/>
            <person name="Holmer R."/>
            <person name="Bu F."/>
            <person name="Rutten L."/>
            <person name="Van Zeijl A."/>
            <person name="Liu W."/>
            <person name="Santuari L."/>
            <person name="Cao Q."/>
            <person name="Sharma T."/>
            <person name="Shen D."/>
            <person name="Roswanjaya Y."/>
            <person name="Wardhani T."/>
            <person name="Kalhor M.S."/>
            <person name="Jansen J."/>
            <person name="Van den Hoogen J."/>
            <person name="Gungor B."/>
            <person name="Hartog M."/>
            <person name="Hontelez J."/>
            <person name="Verver J."/>
            <person name="Yang W.-C."/>
            <person name="Schijlen E."/>
            <person name="Repin R."/>
            <person name="Schilthuizen M."/>
            <person name="Schranz E."/>
            <person name="Heidstra R."/>
            <person name="Miyata K."/>
            <person name="Fedorova E."/>
            <person name="Kohlen W."/>
            <person name="Bisseling T."/>
            <person name="Smit S."/>
            <person name="Geurts R."/>
        </authorList>
    </citation>
    <scope>NUCLEOTIDE SEQUENCE [LARGE SCALE GENOMIC DNA]</scope>
    <source>
        <strain evidence="3">cv. WU1-14</strain>
    </source>
</reference>
<keyword evidence="3" id="KW-1185">Reference proteome</keyword>
<dbReference type="PANTHER" id="PTHR32487:SF0">
    <property type="entry name" value="3-OXO-DELTA(4,5)-STEROID 5-BETA-REDUCTASE"/>
    <property type="match status" value="1"/>
</dbReference>
<comment type="caution">
    <text evidence="2">The sequence shown here is derived from an EMBL/GenBank/DDBJ whole genome shotgun (WGS) entry which is preliminary data.</text>
</comment>
<sequence>MHKKIGGDEEPRSYPKVGLVVGVTGIVGNSLAEILPLSDAPGGPWNEDHPIDYVQCDLFDPDDTQAKLSQLTDHPRLLRHLGQPRHRGRELRRQRRHAPRLVPNAPNLRHICLQAGGQALCGPVRVYRQDPGPRPTFHGRPAQTGRAQFLLHFGRHPPLGRGREESGPDLARTPPCASTRAGSCGSRGPRRRGGLRGGFGPGFDRGAADMGGGGPVRSKRGDVFRWKQLWKALAEQFGIEDYGFEEGEGVRLAELMKEKGPVWYVIARESELEVTKLEEVGVWWFADLVLGMESLLDGMNKSEEHGFLGFRNSVKSFVYWIQKMKAYKIVP</sequence>
<feature type="compositionally biased region" description="Gly residues" evidence="1">
    <location>
        <begin position="195"/>
        <end position="215"/>
    </location>
</feature>
<evidence type="ECO:0000256" key="1">
    <source>
        <dbReference type="SAM" id="MobiDB-lite"/>
    </source>
</evidence>
<dbReference type="AlphaFoldDB" id="A0A2P5BZN1"/>
<dbReference type="EMBL" id="JXTB01000197">
    <property type="protein sequence ID" value="PON54244.1"/>
    <property type="molecule type" value="Genomic_DNA"/>
</dbReference>
<evidence type="ECO:0000313" key="2">
    <source>
        <dbReference type="EMBL" id="PON54244.1"/>
    </source>
</evidence>
<accession>A0A2P5BZN1</accession>
<proteinExistence type="predicted"/>
<organism evidence="2 3">
    <name type="scientific">Parasponia andersonii</name>
    <name type="common">Sponia andersonii</name>
    <dbReference type="NCBI Taxonomy" id="3476"/>
    <lineage>
        <taxon>Eukaryota</taxon>
        <taxon>Viridiplantae</taxon>
        <taxon>Streptophyta</taxon>
        <taxon>Embryophyta</taxon>
        <taxon>Tracheophyta</taxon>
        <taxon>Spermatophyta</taxon>
        <taxon>Magnoliopsida</taxon>
        <taxon>eudicotyledons</taxon>
        <taxon>Gunneridae</taxon>
        <taxon>Pentapetalae</taxon>
        <taxon>rosids</taxon>
        <taxon>fabids</taxon>
        <taxon>Rosales</taxon>
        <taxon>Cannabaceae</taxon>
        <taxon>Parasponia</taxon>
    </lineage>
</organism>
<feature type="region of interest" description="Disordered" evidence="1">
    <location>
        <begin position="159"/>
        <end position="215"/>
    </location>
</feature>
<name>A0A2P5BZN1_PARAD</name>
<evidence type="ECO:0000313" key="3">
    <source>
        <dbReference type="Proteomes" id="UP000237105"/>
    </source>
</evidence>
<dbReference type="PANTHER" id="PTHR32487">
    <property type="entry name" value="3-OXO-DELTA(4,5)-STEROID 5-BETA-REDUCTASE"/>
    <property type="match status" value="1"/>
</dbReference>
<dbReference type="STRING" id="3476.A0A2P5BZN1"/>
<protein>
    <submittedName>
        <fullName evidence="2">3-oxo-Delta(4,5)-steroid 5-beta-reductase</fullName>
    </submittedName>
</protein>
<gene>
    <name evidence="2" type="ORF">PanWU01x14_196340</name>
</gene>
<dbReference type="Proteomes" id="UP000237105">
    <property type="component" value="Unassembled WGS sequence"/>
</dbReference>